<dbReference type="PANTHER" id="PTHR21107:SF2">
    <property type="entry name" value="CYTOCHROME C OXIDASE ASSEMBLY PROTEIN COX19"/>
    <property type="match status" value="1"/>
</dbReference>
<gene>
    <name evidence="6" type="ORF">ANDGO_08607</name>
</gene>
<comment type="subcellular location">
    <subcellularLocation>
        <location evidence="1">Cytoplasm</location>
    </subcellularLocation>
</comment>
<dbReference type="PROSITE" id="PS51808">
    <property type="entry name" value="CHCH"/>
    <property type="match status" value="1"/>
</dbReference>
<keyword evidence="2" id="KW-0963">Cytoplasm</keyword>
<accession>A0A8K0AIW3</accession>
<sequence length="116" mass="13532">MNFGDRISIVPPRPPEKGSFPLDHLGECKVLVDRVLACMRKHEQQSRFCRLEFRDYLQCRMDKGLMQKEDFSKLDLDDPNKYKNVELGDKEKKEEDGFVAGVSRRNRKLVPETDSS</sequence>
<protein>
    <submittedName>
        <fullName evidence="6">Mitochondrial CIV assembly protein Cox19</fullName>
    </submittedName>
</protein>
<evidence type="ECO:0000313" key="6">
    <source>
        <dbReference type="EMBL" id="KAF0852717.1"/>
    </source>
</evidence>
<evidence type="ECO:0000256" key="3">
    <source>
        <dbReference type="ARBA" id="ARBA00023157"/>
    </source>
</evidence>
<evidence type="ECO:0000256" key="2">
    <source>
        <dbReference type="ARBA" id="ARBA00022490"/>
    </source>
</evidence>
<dbReference type="AlphaFoldDB" id="A0A8K0AIW3"/>
<comment type="similarity">
    <text evidence="4">Belongs to the COX19 family.</text>
</comment>
<proteinExistence type="inferred from homology"/>
<feature type="region of interest" description="Disordered" evidence="5">
    <location>
        <begin position="96"/>
        <end position="116"/>
    </location>
</feature>
<dbReference type="InterPro" id="IPR051383">
    <property type="entry name" value="COX19"/>
</dbReference>
<keyword evidence="3" id="KW-1015">Disulfide bond</keyword>
<reference evidence="6" key="1">
    <citation type="submission" date="2019-09" db="EMBL/GenBank/DDBJ databases">
        <title>The Mitochondrial Proteome of the Jakobid, Andalucia godoyi, a Protist With the Most Gene-Rich and Bacteria-Like Mitochondrial Genome.</title>
        <authorList>
            <person name="Gray M.W."/>
            <person name="Burger G."/>
            <person name="Derelle R."/>
            <person name="Klimes V."/>
            <person name="Leger M."/>
            <person name="Sarrasin M."/>
            <person name="Vlcek C."/>
            <person name="Roger A.J."/>
            <person name="Elias M."/>
            <person name="Lang B.F."/>
        </authorList>
    </citation>
    <scope>NUCLEOTIDE SEQUENCE</scope>
    <source>
        <strain evidence="6">And28</strain>
    </source>
</reference>
<dbReference type="GO" id="GO:0033617">
    <property type="term" value="P:mitochondrial respiratory chain complex IV assembly"/>
    <property type="evidence" value="ECO:0007669"/>
    <property type="project" value="TreeGrafter"/>
</dbReference>
<dbReference type="EMBL" id="VRVR01000020">
    <property type="protein sequence ID" value="KAF0852717.1"/>
    <property type="molecule type" value="Genomic_DNA"/>
</dbReference>
<name>A0A8K0AIW3_ANDGO</name>
<keyword evidence="7" id="KW-1185">Reference proteome</keyword>
<dbReference type="PANTHER" id="PTHR21107">
    <property type="entry name" value="CYTOCHROME C OXIDASE ASSEMBLY PROTEIN COX19"/>
    <property type="match status" value="1"/>
</dbReference>
<dbReference type="GO" id="GO:0005758">
    <property type="term" value="C:mitochondrial intermembrane space"/>
    <property type="evidence" value="ECO:0007669"/>
    <property type="project" value="TreeGrafter"/>
</dbReference>
<comment type="caution">
    <text evidence="6">The sequence shown here is derived from an EMBL/GenBank/DDBJ whole genome shotgun (WGS) entry which is preliminary data.</text>
</comment>
<evidence type="ECO:0000313" key="7">
    <source>
        <dbReference type="Proteomes" id="UP000799049"/>
    </source>
</evidence>
<evidence type="ECO:0000256" key="4">
    <source>
        <dbReference type="ARBA" id="ARBA00038223"/>
    </source>
</evidence>
<dbReference type="Proteomes" id="UP000799049">
    <property type="component" value="Unassembled WGS sequence"/>
</dbReference>
<evidence type="ECO:0000256" key="1">
    <source>
        <dbReference type="ARBA" id="ARBA00004496"/>
    </source>
</evidence>
<dbReference type="OrthoDB" id="268594at2759"/>
<organism evidence="6 7">
    <name type="scientific">Andalucia godoyi</name>
    <name type="common">Flagellate</name>
    <dbReference type="NCBI Taxonomy" id="505711"/>
    <lineage>
        <taxon>Eukaryota</taxon>
        <taxon>Discoba</taxon>
        <taxon>Jakobida</taxon>
        <taxon>Andalucina</taxon>
        <taxon>Andaluciidae</taxon>
        <taxon>Andalucia</taxon>
    </lineage>
</organism>
<evidence type="ECO:0000256" key="5">
    <source>
        <dbReference type="SAM" id="MobiDB-lite"/>
    </source>
</evidence>